<dbReference type="Gene3D" id="1.20.1280.50">
    <property type="match status" value="1"/>
</dbReference>
<dbReference type="EMBL" id="JAIFTL010000149">
    <property type="protein sequence ID" value="KAG9322393.1"/>
    <property type="molecule type" value="Genomic_DNA"/>
</dbReference>
<accession>A0A9P8A0F4</accession>
<evidence type="ECO:0000313" key="2">
    <source>
        <dbReference type="EMBL" id="KAG9322393.1"/>
    </source>
</evidence>
<dbReference type="PANTHER" id="PTHR16134:SF119">
    <property type="entry name" value="AT02038P-RELATED"/>
    <property type="match status" value="1"/>
</dbReference>
<dbReference type="Pfam" id="PF12937">
    <property type="entry name" value="F-box-like"/>
    <property type="match status" value="1"/>
</dbReference>
<dbReference type="SUPFAM" id="SSF52047">
    <property type="entry name" value="RNI-like"/>
    <property type="match status" value="1"/>
</dbReference>
<dbReference type="InterPro" id="IPR036047">
    <property type="entry name" value="F-box-like_dom_sf"/>
</dbReference>
<dbReference type="CDD" id="cd09917">
    <property type="entry name" value="F-box_SF"/>
    <property type="match status" value="1"/>
</dbReference>
<dbReference type="InterPro" id="IPR001810">
    <property type="entry name" value="F-box_dom"/>
</dbReference>
<dbReference type="AlphaFoldDB" id="A0A9P8A0F4"/>
<protein>
    <recommendedName>
        <fullName evidence="1">F-box domain-containing protein</fullName>
    </recommendedName>
</protein>
<dbReference type="InterPro" id="IPR032675">
    <property type="entry name" value="LRR_dom_sf"/>
</dbReference>
<dbReference type="Proteomes" id="UP000717515">
    <property type="component" value="Unassembled WGS sequence"/>
</dbReference>
<feature type="domain" description="F-box" evidence="1">
    <location>
        <begin position="9"/>
        <end position="46"/>
    </location>
</feature>
<dbReference type="SUPFAM" id="SSF81383">
    <property type="entry name" value="F-box domain"/>
    <property type="match status" value="1"/>
</dbReference>
<evidence type="ECO:0000313" key="3">
    <source>
        <dbReference type="Proteomes" id="UP000717515"/>
    </source>
</evidence>
<reference evidence="2" key="1">
    <citation type="submission" date="2021-07" db="EMBL/GenBank/DDBJ databases">
        <title>Draft genome of Mortierella alpina, strain LL118, isolated from an aspen leaf litter sample.</title>
        <authorList>
            <person name="Yang S."/>
            <person name="Vinatzer B.A."/>
        </authorList>
    </citation>
    <scope>NUCLEOTIDE SEQUENCE</scope>
    <source>
        <strain evidence="2">LL118</strain>
    </source>
</reference>
<sequence>MSANPFDIPEVLRHIQEYLPTSSLATCLRVCRQWHAVILPFVWEDVRYSSSPPMPAAVQKHAHLIRTLQLYEITPQTAPTFFCSDVALSRLKRLEVEAAERSIAEAITTLLQQSSTLVHITVTRINKDLQIPLLNAIADHPTPLLSLNFRGSTLNLLSWQSLWRACTRVENLTLEELLTFEDTSPTTDPRCEFGTLDFSRIKNLALSYLGVPDSSQLSLVARCNQLESLKWDPDLDWILSPTSSPAIQLTDLVPTGCWRHIRRLHWNTDEAEIKDEDLATILNSINVAHDGSSMLDGGAQLQELMLTPQGFGRHSMQALERHFSTLTHFRVGPRFRSSPSPRFVSEATQRILASCPHLVEFHGSLFWSGDLLEGEFARPWACSARLKAITLRVAIDAATEEQRGLHNRAVLAQLGKMTSLEALDLSATSLDVLPGSPKVRELSLRLEHGLGSLRGLNKLVRVDFVDANDFDEEEREWVALHFQGVKYTWARHAMH</sequence>
<comment type="caution">
    <text evidence="2">The sequence shown here is derived from an EMBL/GenBank/DDBJ whole genome shotgun (WGS) entry which is preliminary data.</text>
</comment>
<evidence type="ECO:0000259" key="1">
    <source>
        <dbReference type="Pfam" id="PF12937"/>
    </source>
</evidence>
<gene>
    <name evidence="2" type="ORF">KVV02_005276</name>
</gene>
<name>A0A9P8A0F4_MORAP</name>
<proteinExistence type="predicted"/>
<dbReference type="Gene3D" id="3.80.10.10">
    <property type="entry name" value="Ribonuclease Inhibitor"/>
    <property type="match status" value="1"/>
</dbReference>
<organism evidence="2 3">
    <name type="scientific">Mortierella alpina</name>
    <name type="common">Oleaginous fungus</name>
    <name type="synonym">Mortierella renispora</name>
    <dbReference type="NCBI Taxonomy" id="64518"/>
    <lineage>
        <taxon>Eukaryota</taxon>
        <taxon>Fungi</taxon>
        <taxon>Fungi incertae sedis</taxon>
        <taxon>Mucoromycota</taxon>
        <taxon>Mortierellomycotina</taxon>
        <taxon>Mortierellomycetes</taxon>
        <taxon>Mortierellales</taxon>
        <taxon>Mortierellaceae</taxon>
        <taxon>Mortierella</taxon>
    </lineage>
</organism>
<dbReference type="PANTHER" id="PTHR16134">
    <property type="entry name" value="F-BOX/TPR REPEAT PROTEIN POF3"/>
    <property type="match status" value="1"/>
</dbReference>